<proteinExistence type="predicted"/>
<dbReference type="Gene3D" id="3.30.40.10">
    <property type="entry name" value="Zinc/RING finger domain, C3HC4 (zinc finger)"/>
    <property type="match status" value="1"/>
</dbReference>
<dbReference type="InterPro" id="IPR039338">
    <property type="entry name" value="ZFTRAF1"/>
</dbReference>
<keyword evidence="1 4" id="KW-0479">Metal-binding</keyword>
<evidence type="ECO:0000313" key="7">
    <source>
        <dbReference type="Proteomes" id="UP000023152"/>
    </source>
</evidence>
<dbReference type="InterPro" id="IPR013083">
    <property type="entry name" value="Znf_RING/FYVE/PHD"/>
</dbReference>
<organism evidence="6 7">
    <name type="scientific">Reticulomyxa filosa</name>
    <dbReference type="NCBI Taxonomy" id="46433"/>
    <lineage>
        <taxon>Eukaryota</taxon>
        <taxon>Sar</taxon>
        <taxon>Rhizaria</taxon>
        <taxon>Retaria</taxon>
        <taxon>Foraminifera</taxon>
        <taxon>Monothalamids</taxon>
        <taxon>Reticulomyxidae</taxon>
        <taxon>Reticulomyxa</taxon>
    </lineage>
</organism>
<feature type="domain" description="TRAF-type" evidence="5">
    <location>
        <begin position="170"/>
        <end position="210"/>
    </location>
</feature>
<dbReference type="GO" id="GO:0005634">
    <property type="term" value="C:nucleus"/>
    <property type="evidence" value="ECO:0007669"/>
    <property type="project" value="TreeGrafter"/>
</dbReference>
<comment type="caution">
    <text evidence="6">The sequence shown here is derived from an EMBL/GenBank/DDBJ whole genome shotgun (WGS) entry which is preliminary data.</text>
</comment>
<dbReference type="EMBL" id="ASPP01005705">
    <property type="protein sequence ID" value="ETO30046.1"/>
    <property type="molecule type" value="Genomic_DNA"/>
</dbReference>
<dbReference type="AlphaFoldDB" id="X6NVK9"/>
<gene>
    <name evidence="6" type="ORF">RFI_07075</name>
</gene>
<evidence type="ECO:0000259" key="5">
    <source>
        <dbReference type="PROSITE" id="PS50145"/>
    </source>
</evidence>
<dbReference type="Proteomes" id="UP000023152">
    <property type="component" value="Unassembled WGS sequence"/>
</dbReference>
<keyword evidence="2 4" id="KW-0863">Zinc-finger</keyword>
<accession>X6NVK9</accession>
<dbReference type="PANTHER" id="PTHR23059">
    <property type="entry name" value="CYSTEINE AND HISTIDINE-RICH PROTEIN 1"/>
    <property type="match status" value="1"/>
</dbReference>
<dbReference type="PANTHER" id="PTHR23059:SF4">
    <property type="entry name" value="ZINC FINGER TRAF-TYPE-CONTAINING PROTEIN 1"/>
    <property type="match status" value="1"/>
</dbReference>
<keyword evidence="3 4" id="KW-0862">Zinc</keyword>
<dbReference type="SUPFAM" id="SSF49599">
    <property type="entry name" value="TRAF domain-like"/>
    <property type="match status" value="1"/>
</dbReference>
<keyword evidence="7" id="KW-1185">Reference proteome</keyword>
<evidence type="ECO:0000313" key="6">
    <source>
        <dbReference type="EMBL" id="ETO30046.1"/>
    </source>
</evidence>
<evidence type="ECO:0000256" key="3">
    <source>
        <dbReference type="ARBA" id="ARBA00022833"/>
    </source>
</evidence>
<protein>
    <recommendedName>
        <fullName evidence="5">TRAF-type domain-containing protein</fullName>
    </recommendedName>
</protein>
<feature type="zinc finger region" description="TRAF-type" evidence="4">
    <location>
        <begin position="170"/>
        <end position="210"/>
    </location>
</feature>
<sequence>MNENKKIDSLDDDISSYIANITENNAAREQDGMESVEEKAVSDGAEKMKCDDISLEELGNDVRTSCLSTSIFFLSNQGIRIGRQIFVKILETLHSLYCCDSLVFFIFFCKKKKRVYVSNFNFYYLFCFFFLKKKKSNCAAKKAMCPICTVAISRRSPIRNRLAERHLETLEVKCRNIGCTAAMQFAHLRQHMETRCPYRPVTCRFEPLGCPWKGLQKDRKQHHKCCQTSAMSPSQLLEQVKAKNSKDNLALNNAKQVDKRYIKICNILEIRCRNIVTRDVVVGAGQTFDSEGVVHSRPFHALNNVWLVEVKQTQDKHNITNPVDMKVRLVLLSHSHLKGCLLLQICIFQGPDTETHITFPPLSLDCEFHRKQIHSRWATLSLLNNTSTFSESTCCEINFRFILVDKRRGQISRSFRTDDYDDSSESSFGMHDDFTDDRNESIVSGSESQHSEAVFDVIGEFDI</sequence>
<dbReference type="InterPro" id="IPR001293">
    <property type="entry name" value="Znf_TRAF"/>
</dbReference>
<dbReference type="PROSITE" id="PS50145">
    <property type="entry name" value="ZF_TRAF"/>
    <property type="match status" value="1"/>
</dbReference>
<evidence type="ECO:0000256" key="2">
    <source>
        <dbReference type="ARBA" id="ARBA00022771"/>
    </source>
</evidence>
<dbReference type="GO" id="GO:0008270">
    <property type="term" value="F:zinc ion binding"/>
    <property type="evidence" value="ECO:0007669"/>
    <property type="project" value="UniProtKB-KW"/>
</dbReference>
<reference evidence="6 7" key="1">
    <citation type="journal article" date="2013" name="Curr. Biol.">
        <title>The Genome of the Foraminiferan Reticulomyxa filosa.</title>
        <authorList>
            <person name="Glockner G."/>
            <person name="Hulsmann N."/>
            <person name="Schleicher M."/>
            <person name="Noegel A.A."/>
            <person name="Eichinger L."/>
            <person name="Gallinger C."/>
            <person name="Pawlowski J."/>
            <person name="Sierra R."/>
            <person name="Euteneuer U."/>
            <person name="Pillet L."/>
            <person name="Moustafa A."/>
            <person name="Platzer M."/>
            <person name="Groth M."/>
            <person name="Szafranski K."/>
            <person name="Schliwa M."/>
        </authorList>
    </citation>
    <scope>NUCLEOTIDE SEQUENCE [LARGE SCALE GENOMIC DNA]</scope>
</reference>
<name>X6NVK9_RETFI</name>
<evidence type="ECO:0000256" key="4">
    <source>
        <dbReference type="PROSITE-ProRule" id="PRU00207"/>
    </source>
</evidence>
<evidence type="ECO:0000256" key="1">
    <source>
        <dbReference type="ARBA" id="ARBA00022723"/>
    </source>
</evidence>
<dbReference type="OrthoDB" id="10062218at2759"/>